<keyword evidence="2" id="KW-1185">Reference proteome</keyword>
<protein>
    <submittedName>
        <fullName evidence="1">Uncharacterized protein</fullName>
    </submittedName>
</protein>
<sequence length="180" mass="20853">MEEVADSEDSVEVSDRISYQLGETLVPRAKEDISKWKEYENVDEFILKFYNVSSAEALSNAQELADLVKLMKDSIRVEKLKDLSVIARFNVLHNETLRLADMATISSIKKDEVKEEVGKILELYTALNSKINTIYKAEDVQNSLEIDTEVPVTIEEKRENFEYNRRMNNSIKESKRNIRQ</sequence>
<name>A0A1I6Q3Y7_9FLAO</name>
<evidence type="ECO:0000313" key="1">
    <source>
        <dbReference type="EMBL" id="SFS47143.1"/>
    </source>
</evidence>
<accession>A0A1I6Q3Y7</accession>
<proteinExistence type="predicted"/>
<dbReference type="OrthoDB" id="1431410at2"/>
<organism evidence="1 2">
    <name type="scientific">Lutibacter maritimus</name>
    <dbReference type="NCBI Taxonomy" id="593133"/>
    <lineage>
        <taxon>Bacteria</taxon>
        <taxon>Pseudomonadati</taxon>
        <taxon>Bacteroidota</taxon>
        <taxon>Flavobacteriia</taxon>
        <taxon>Flavobacteriales</taxon>
        <taxon>Flavobacteriaceae</taxon>
        <taxon>Lutibacter</taxon>
    </lineage>
</organism>
<dbReference type="RefSeq" id="WP_090224314.1">
    <property type="nucleotide sequence ID" value="NZ_FOZP01000003.1"/>
</dbReference>
<reference evidence="2" key="1">
    <citation type="submission" date="2016-10" db="EMBL/GenBank/DDBJ databases">
        <authorList>
            <person name="Varghese N."/>
            <person name="Submissions S."/>
        </authorList>
    </citation>
    <scope>NUCLEOTIDE SEQUENCE [LARGE SCALE GENOMIC DNA]</scope>
    <source>
        <strain evidence="2">DSM 24450</strain>
    </source>
</reference>
<evidence type="ECO:0000313" key="2">
    <source>
        <dbReference type="Proteomes" id="UP000199312"/>
    </source>
</evidence>
<dbReference type="AlphaFoldDB" id="A0A1I6Q3Y7"/>
<dbReference type="Proteomes" id="UP000199312">
    <property type="component" value="Unassembled WGS sequence"/>
</dbReference>
<dbReference type="EMBL" id="FOZP01000003">
    <property type="protein sequence ID" value="SFS47143.1"/>
    <property type="molecule type" value="Genomic_DNA"/>
</dbReference>
<gene>
    <name evidence="1" type="ORF">SAMN04488006_1465</name>
</gene>